<evidence type="ECO:0000256" key="1">
    <source>
        <dbReference type="ARBA" id="ARBA00022670"/>
    </source>
</evidence>
<dbReference type="InterPro" id="IPR043504">
    <property type="entry name" value="Peptidase_S1_PA_chymotrypsin"/>
</dbReference>
<protein>
    <recommendedName>
        <fullName evidence="8">Peptidase S1 domain-containing protein</fullName>
    </recommendedName>
</protein>
<feature type="signal peptide" evidence="7">
    <location>
        <begin position="1"/>
        <end position="17"/>
    </location>
</feature>
<keyword evidence="1 6" id="KW-0645">Protease</keyword>
<dbReference type="PROSITE" id="PS00135">
    <property type="entry name" value="TRYPSIN_SER"/>
    <property type="match status" value="1"/>
</dbReference>
<keyword evidence="7" id="KW-0732">Signal</keyword>
<keyword evidence="10" id="KW-1185">Reference proteome</keyword>
<dbReference type="Gene3D" id="2.40.10.10">
    <property type="entry name" value="Trypsin-like serine proteases"/>
    <property type="match status" value="2"/>
</dbReference>
<keyword evidence="4" id="KW-1015">Disulfide bond</keyword>
<evidence type="ECO:0000256" key="2">
    <source>
        <dbReference type="ARBA" id="ARBA00022801"/>
    </source>
</evidence>
<evidence type="ECO:0000256" key="5">
    <source>
        <dbReference type="ARBA" id="ARBA00024195"/>
    </source>
</evidence>
<dbReference type="SMART" id="SM00020">
    <property type="entry name" value="Tryp_SPc"/>
    <property type="match status" value="1"/>
</dbReference>
<dbReference type="InterPro" id="IPR001314">
    <property type="entry name" value="Peptidase_S1A"/>
</dbReference>
<dbReference type="Proteomes" id="UP001378592">
    <property type="component" value="Unassembled WGS sequence"/>
</dbReference>
<dbReference type="InterPro" id="IPR018114">
    <property type="entry name" value="TRYPSIN_HIS"/>
</dbReference>
<feature type="chain" id="PRO_5042856662" description="Peptidase S1 domain-containing protein" evidence="7">
    <location>
        <begin position="18"/>
        <end position="298"/>
    </location>
</feature>
<dbReference type="InterPro" id="IPR001254">
    <property type="entry name" value="Trypsin_dom"/>
</dbReference>
<dbReference type="GO" id="GO:0006508">
    <property type="term" value="P:proteolysis"/>
    <property type="evidence" value="ECO:0007669"/>
    <property type="project" value="UniProtKB-KW"/>
</dbReference>
<dbReference type="InterPro" id="IPR051487">
    <property type="entry name" value="Ser/Thr_Proteases_Immune/Dev"/>
</dbReference>
<proteinExistence type="inferred from homology"/>
<dbReference type="AlphaFoldDB" id="A0AAN9Z0D7"/>
<gene>
    <name evidence="9" type="ORF">R5R35_008851</name>
</gene>
<reference evidence="9 10" key="1">
    <citation type="submission" date="2024-03" db="EMBL/GenBank/DDBJ databases">
        <title>The genome assembly and annotation of the cricket Gryllus longicercus Weissman &amp; Gray.</title>
        <authorList>
            <person name="Szrajer S."/>
            <person name="Gray D."/>
            <person name="Ylla G."/>
        </authorList>
    </citation>
    <scope>NUCLEOTIDE SEQUENCE [LARGE SCALE GENOMIC DNA]</scope>
    <source>
        <strain evidence="9">DAG 2021-001</strain>
        <tissue evidence="9">Whole body minus gut</tissue>
    </source>
</reference>
<accession>A0AAN9Z0D7</accession>
<dbReference type="PROSITE" id="PS50240">
    <property type="entry name" value="TRYPSIN_DOM"/>
    <property type="match status" value="1"/>
</dbReference>
<comment type="caution">
    <text evidence="9">The sequence shown here is derived from an EMBL/GenBank/DDBJ whole genome shotgun (WGS) entry which is preliminary data.</text>
</comment>
<dbReference type="InterPro" id="IPR033116">
    <property type="entry name" value="TRYPSIN_SER"/>
</dbReference>
<dbReference type="CDD" id="cd00190">
    <property type="entry name" value="Tryp_SPc"/>
    <property type="match status" value="1"/>
</dbReference>
<evidence type="ECO:0000256" key="6">
    <source>
        <dbReference type="RuleBase" id="RU363034"/>
    </source>
</evidence>
<comment type="similarity">
    <text evidence="5">Belongs to the peptidase S1 family. CLIP subfamily.</text>
</comment>
<dbReference type="FunFam" id="2.40.10.10:FF:000034">
    <property type="entry name" value="Eupolytin"/>
    <property type="match status" value="1"/>
</dbReference>
<evidence type="ECO:0000313" key="9">
    <source>
        <dbReference type="EMBL" id="KAK7791498.1"/>
    </source>
</evidence>
<dbReference type="SUPFAM" id="SSF50494">
    <property type="entry name" value="Trypsin-like serine proteases"/>
    <property type="match status" value="1"/>
</dbReference>
<dbReference type="PROSITE" id="PS00134">
    <property type="entry name" value="TRYPSIN_HIS"/>
    <property type="match status" value="1"/>
</dbReference>
<evidence type="ECO:0000256" key="4">
    <source>
        <dbReference type="ARBA" id="ARBA00023157"/>
    </source>
</evidence>
<sequence length="298" mass="31584">MKLFLVALLAAVAAAAASPSPIDWSKVQPIHEVSPSLKAYHEKLVQSGLPYSTPNGRIVGGIEASPHSIPYQVALLLDTGAGTAFCGGSLLNNEWVLTAAHCAEVAQSVTVILGAHNVQEEEAEQVRQVSTGIVVHPAWNSLLLQNDIALIRLPQPVTYNANIQPIRLPRRSESSQTFNKEITLASGWGKPTDSATAISPVLRYVRSPVISKLSCNLQYFGVIQDSHICTSGSGGKSTCSGDSGGPLVHEESDGEVSQLGVVSFGIAFGCEIGWPAVFTRVTSFVDWISAVTGVEVRD</sequence>
<keyword evidence="3 6" id="KW-0720">Serine protease</keyword>
<evidence type="ECO:0000259" key="8">
    <source>
        <dbReference type="PROSITE" id="PS50240"/>
    </source>
</evidence>
<organism evidence="9 10">
    <name type="scientific">Gryllus longicercus</name>
    <dbReference type="NCBI Taxonomy" id="2509291"/>
    <lineage>
        <taxon>Eukaryota</taxon>
        <taxon>Metazoa</taxon>
        <taxon>Ecdysozoa</taxon>
        <taxon>Arthropoda</taxon>
        <taxon>Hexapoda</taxon>
        <taxon>Insecta</taxon>
        <taxon>Pterygota</taxon>
        <taxon>Neoptera</taxon>
        <taxon>Polyneoptera</taxon>
        <taxon>Orthoptera</taxon>
        <taxon>Ensifera</taxon>
        <taxon>Gryllidea</taxon>
        <taxon>Grylloidea</taxon>
        <taxon>Gryllidae</taxon>
        <taxon>Gryllinae</taxon>
        <taxon>Gryllus</taxon>
    </lineage>
</organism>
<keyword evidence="2 6" id="KW-0378">Hydrolase</keyword>
<feature type="domain" description="Peptidase S1" evidence="8">
    <location>
        <begin position="58"/>
        <end position="293"/>
    </location>
</feature>
<dbReference type="GO" id="GO:0004252">
    <property type="term" value="F:serine-type endopeptidase activity"/>
    <property type="evidence" value="ECO:0007669"/>
    <property type="project" value="InterPro"/>
</dbReference>
<dbReference type="PRINTS" id="PR00722">
    <property type="entry name" value="CHYMOTRYPSIN"/>
</dbReference>
<evidence type="ECO:0000256" key="3">
    <source>
        <dbReference type="ARBA" id="ARBA00022825"/>
    </source>
</evidence>
<dbReference type="PANTHER" id="PTHR24256">
    <property type="entry name" value="TRYPTASE-RELATED"/>
    <property type="match status" value="1"/>
</dbReference>
<name>A0AAN9Z0D7_9ORTH</name>
<dbReference type="InterPro" id="IPR009003">
    <property type="entry name" value="Peptidase_S1_PA"/>
</dbReference>
<dbReference type="Pfam" id="PF00089">
    <property type="entry name" value="Trypsin"/>
    <property type="match status" value="1"/>
</dbReference>
<evidence type="ECO:0000256" key="7">
    <source>
        <dbReference type="SAM" id="SignalP"/>
    </source>
</evidence>
<dbReference type="EMBL" id="JAZDUA010000531">
    <property type="protein sequence ID" value="KAK7791498.1"/>
    <property type="molecule type" value="Genomic_DNA"/>
</dbReference>
<evidence type="ECO:0000313" key="10">
    <source>
        <dbReference type="Proteomes" id="UP001378592"/>
    </source>
</evidence>